<keyword evidence="8 9" id="KW-0472">Membrane</keyword>
<evidence type="ECO:0000256" key="8">
    <source>
        <dbReference type="ARBA" id="ARBA00023136"/>
    </source>
</evidence>
<dbReference type="SUPFAM" id="SSF103506">
    <property type="entry name" value="Mitochondrial carrier"/>
    <property type="match status" value="1"/>
</dbReference>
<evidence type="ECO:0000256" key="2">
    <source>
        <dbReference type="ARBA" id="ARBA00006375"/>
    </source>
</evidence>
<accession>A0A4T0X1W1</accession>
<gene>
    <name evidence="11" type="ORF">CANINC_002665</name>
</gene>
<feature type="repeat" description="Solcar" evidence="9">
    <location>
        <begin position="13"/>
        <end position="102"/>
    </location>
</feature>
<evidence type="ECO:0000256" key="5">
    <source>
        <dbReference type="ARBA" id="ARBA00022737"/>
    </source>
</evidence>
<dbReference type="Pfam" id="PF00153">
    <property type="entry name" value="Mito_carr"/>
    <property type="match status" value="3"/>
</dbReference>
<comment type="caution">
    <text evidence="11">The sequence shown here is derived from an EMBL/GenBank/DDBJ whole genome shotgun (WGS) entry which is preliminary data.</text>
</comment>
<evidence type="ECO:0000256" key="6">
    <source>
        <dbReference type="ARBA" id="ARBA00022989"/>
    </source>
</evidence>
<sequence>MEGSPGKEKSYWRQSLNEICIGSVSGAAGKIVEYPFDTIKVRLQYSQSLSQPLYNSALDAITKTYRDEGMINGFYKGMKAPMVGAAMEAACLFFSYNSAQDLIKILQGKSLRDELSMGGKLICGAISGVCTSFILTPIELLKCKFQVDNLKNSNNVNKSQSITAIAKKLYKEDGIKSLFKGQTATLIRECGGSMAWFGNYEIVLHYFSINSDDPKNYKPKVYELMLAGASAGIGYNCTLFPVDTIKSIMQANDKPGLNFFEIAKQVFKRNGIRGFYSGMGVTMIKTIPTSAIMFLVYEKLKELIC</sequence>
<feature type="repeat" description="Solcar" evidence="9">
    <location>
        <begin position="219"/>
        <end position="303"/>
    </location>
</feature>
<evidence type="ECO:0000256" key="4">
    <source>
        <dbReference type="ARBA" id="ARBA00022692"/>
    </source>
</evidence>
<reference evidence="11 12" key="1">
    <citation type="journal article" date="2019" name="Front. Genet.">
        <title>Whole-Genome Sequencing of the Opportunistic Yeast Pathogen Candida inconspicua Uncovers Its Hybrid Origin.</title>
        <authorList>
            <person name="Mixao V."/>
            <person name="Hansen A.P."/>
            <person name="Saus E."/>
            <person name="Boekhout T."/>
            <person name="Lass-Florl C."/>
            <person name="Gabaldon T."/>
        </authorList>
    </citation>
    <scope>NUCLEOTIDE SEQUENCE [LARGE SCALE GENOMIC DNA]</scope>
    <source>
        <strain evidence="11 12">CBS 180</strain>
    </source>
</reference>
<dbReference type="OrthoDB" id="2139348at2759"/>
<evidence type="ECO:0000256" key="7">
    <source>
        <dbReference type="ARBA" id="ARBA00023128"/>
    </source>
</evidence>
<dbReference type="Proteomes" id="UP000307173">
    <property type="component" value="Unassembled WGS sequence"/>
</dbReference>
<dbReference type="EMBL" id="SELW01000416">
    <property type="protein sequence ID" value="TID28128.1"/>
    <property type="molecule type" value="Genomic_DNA"/>
</dbReference>
<keyword evidence="3 10" id="KW-0813">Transport</keyword>
<name>A0A4T0X1W1_9ASCO</name>
<evidence type="ECO:0000256" key="10">
    <source>
        <dbReference type="RuleBase" id="RU000488"/>
    </source>
</evidence>
<dbReference type="Gene3D" id="1.50.40.10">
    <property type="entry name" value="Mitochondrial carrier domain"/>
    <property type="match status" value="2"/>
</dbReference>
<dbReference type="AlphaFoldDB" id="A0A4T0X1W1"/>
<organism evidence="11 12">
    <name type="scientific">Pichia inconspicua</name>
    <dbReference type="NCBI Taxonomy" id="52247"/>
    <lineage>
        <taxon>Eukaryota</taxon>
        <taxon>Fungi</taxon>
        <taxon>Dikarya</taxon>
        <taxon>Ascomycota</taxon>
        <taxon>Saccharomycotina</taxon>
        <taxon>Pichiomycetes</taxon>
        <taxon>Pichiales</taxon>
        <taxon>Pichiaceae</taxon>
        <taxon>Pichia</taxon>
    </lineage>
</organism>
<dbReference type="InterPro" id="IPR050567">
    <property type="entry name" value="Mitochondrial_Carrier"/>
</dbReference>
<feature type="repeat" description="Solcar" evidence="9">
    <location>
        <begin position="115"/>
        <end position="206"/>
    </location>
</feature>
<keyword evidence="5" id="KW-0677">Repeat</keyword>
<dbReference type="GO" id="GO:0031966">
    <property type="term" value="C:mitochondrial membrane"/>
    <property type="evidence" value="ECO:0007669"/>
    <property type="project" value="UniProtKB-SubCell"/>
</dbReference>
<dbReference type="PROSITE" id="PS50920">
    <property type="entry name" value="SOLCAR"/>
    <property type="match status" value="3"/>
</dbReference>
<keyword evidence="6" id="KW-1133">Transmembrane helix</keyword>
<dbReference type="GO" id="GO:0000064">
    <property type="term" value="F:L-ornithine transmembrane transporter activity"/>
    <property type="evidence" value="ECO:0007669"/>
    <property type="project" value="TreeGrafter"/>
</dbReference>
<dbReference type="InterPro" id="IPR018108">
    <property type="entry name" value="MCP_transmembrane"/>
</dbReference>
<evidence type="ECO:0008006" key="13">
    <source>
        <dbReference type="Google" id="ProtNLM"/>
    </source>
</evidence>
<evidence type="ECO:0000313" key="12">
    <source>
        <dbReference type="Proteomes" id="UP000307173"/>
    </source>
</evidence>
<keyword evidence="4 9" id="KW-0812">Transmembrane</keyword>
<dbReference type="PANTHER" id="PTHR45624">
    <property type="entry name" value="MITOCHONDRIAL BASIC AMINO ACIDS TRANSPORTER-RELATED"/>
    <property type="match status" value="1"/>
</dbReference>
<evidence type="ECO:0000256" key="3">
    <source>
        <dbReference type="ARBA" id="ARBA00022448"/>
    </source>
</evidence>
<keyword evidence="12" id="KW-1185">Reference proteome</keyword>
<evidence type="ECO:0000313" key="11">
    <source>
        <dbReference type="EMBL" id="TID28128.1"/>
    </source>
</evidence>
<protein>
    <recommendedName>
        <fullName evidence="13">Mitochondrial ornithine carrier protein</fullName>
    </recommendedName>
</protein>
<evidence type="ECO:0000256" key="9">
    <source>
        <dbReference type="PROSITE-ProRule" id="PRU00282"/>
    </source>
</evidence>
<keyword evidence="7" id="KW-0496">Mitochondrion</keyword>
<comment type="subcellular location">
    <subcellularLocation>
        <location evidence="1">Mitochondrion membrane</location>
        <topology evidence="1">Multi-pass membrane protein</topology>
    </subcellularLocation>
</comment>
<evidence type="ECO:0000256" key="1">
    <source>
        <dbReference type="ARBA" id="ARBA00004225"/>
    </source>
</evidence>
<comment type="similarity">
    <text evidence="2 10">Belongs to the mitochondrial carrier (TC 2.A.29) family.</text>
</comment>
<dbReference type="InterPro" id="IPR023395">
    <property type="entry name" value="MCP_dom_sf"/>
</dbReference>
<dbReference type="GO" id="GO:1990575">
    <property type="term" value="P:mitochondrial L-ornithine transmembrane transport"/>
    <property type="evidence" value="ECO:0007669"/>
    <property type="project" value="TreeGrafter"/>
</dbReference>
<dbReference type="STRING" id="52247.A0A4T0X1W1"/>
<dbReference type="PANTHER" id="PTHR45624:SF31">
    <property type="entry name" value="MITOCHONDRIAL ORNITHINE TRANSPORTER 1"/>
    <property type="match status" value="1"/>
</dbReference>
<proteinExistence type="inferred from homology"/>